<keyword evidence="8" id="KW-0472">Membrane</keyword>
<evidence type="ECO:0000256" key="7">
    <source>
        <dbReference type="SAM" id="MobiDB-lite"/>
    </source>
</evidence>
<dbReference type="InterPro" id="IPR033379">
    <property type="entry name" value="Acid_Pase_AS"/>
</dbReference>
<dbReference type="CDD" id="cd07061">
    <property type="entry name" value="HP_HAP_like"/>
    <property type="match status" value="1"/>
</dbReference>
<comment type="catalytic activity">
    <reaction evidence="1">
        <text>a phosphate monoester + H2O = an alcohol + phosphate</text>
        <dbReference type="Rhea" id="RHEA:15017"/>
        <dbReference type="ChEBI" id="CHEBI:15377"/>
        <dbReference type="ChEBI" id="CHEBI:30879"/>
        <dbReference type="ChEBI" id="CHEBI:43474"/>
        <dbReference type="ChEBI" id="CHEBI:67140"/>
        <dbReference type="EC" id="3.1.3.2"/>
    </reaction>
</comment>
<dbReference type="GO" id="GO:0050650">
    <property type="term" value="P:chondroitin sulfate proteoglycan biosynthetic process"/>
    <property type="evidence" value="ECO:0007669"/>
    <property type="project" value="TreeGrafter"/>
</dbReference>
<evidence type="ECO:0000256" key="1">
    <source>
        <dbReference type="ARBA" id="ARBA00000032"/>
    </source>
</evidence>
<dbReference type="EMBL" id="QKKF02012754">
    <property type="protein sequence ID" value="RZF43294.1"/>
    <property type="molecule type" value="Genomic_DNA"/>
</dbReference>
<evidence type="ECO:0000313" key="9">
    <source>
        <dbReference type="EMBL" id="RZF43294.1"/>
    </source>
</evidence>
<proteinExistence type="inferred from homology"/>
<feature type="compositionally biased region" description="Low complexity" evidence="7">
    <location>
        <begin position="461"/>
        <end position="477"/>
    </location>
</feature>
<dbReference type="PANTHER" id="PTHR11567">
    <property type="entry name" value="ACID PHOSPHATASE-RELATED"/>
    <property type="match status" value="1"/>
</dbReference>
<keyword evidence="8" id="KW-1133">Transmembrane helix</keyword>
<comment type="similarity">
    <text evidence="2">Belongs to the histidine acid phosphatase family.</text>
</comment>
<comment type="caution">
    <text evidence="9">The sequence shown here is derived from an EMBL/GenBank/DDBJ whole genome shotgun (WGS) entry which is preliminary data.</text>
</comment>
<reference evidence="9 10" key="1">
    <citation type="journal article" date="2017" name="Gigascience">
        <title>Genome sequence of the small brown planthopper, Laodelphax striatellus.</title>
        <authorList>
            <person name="Zhu J."/>
            <person name="Jiang F."/>
            <person name="Wang X."/>
            <person name="Yang P."/>
            <person name="Bao Y."/>
            <person name="Zhao W."/>
            <person name="Wang W."/>
            <person name="Lu H."/>
            <person name="Wang Q."/>
            <person name="Cui N."/>
            <person name="Li J."/>
            <person name="Chen X."/>
            <person name="Luo L."/>
            <person name="Yu J."/>
            <person name="Kang L."/>
            <person name="Cui F."/>
        </authorList>
    </citation>
    <scope>NUCLEOTIDE SEQUENCE [LARGE SCALE GENOMIC DNA]</scope>
    <source>
        <strain evidence="9">Lst14</strain>
    </source>
</reference>
<evidence type="ECO:0000256" key="6">
    <source>
        <dbReference type="ARBA" id="ARBA00041499"/>
    </source>
</evidence>
<dbReference type="InParanoid" id="A0A482XBT6"/>
<dbReference type="InterPro" id="IPR000560">
    <property type="entry name" value="His_Pase_clade-2"/>
</dbReference>
<dbReference type="AlphaFoldDB" id="A0A482XBT6"/>
<dbReference type="OrthoDB" id="10262962at2759"/>
<keyword evidence="10" id="KW-1185">Reference proteome</keyword>
<dbReference type="Pfam" id="PF00328">
    <property type="entry name" value="His_Phos_2"/>
    <property type="match status" value="1"/>
</dbReference>
<keyword evidence="3" id="KW-0378">Hydrolase</keyword>
<keyword evidence="8" id="KW-0812">Transmembrane</keyword>
<sequence>MAADLCPTLVMRLTSQHRAIYCYLLLSAWIFLLLGGMYKYIGSEDGSVSLVRHSTSDFTTRSFSQSVRPDIKARRVMKVCNPPHMITAGSEGRVKGNYTLEGVVVLIRHGDRGPLTHVRNISSIDCSCSSAAELVSYEAFLDNLTGTPLLYQLLGPFHGFPLLPAAECALGQLTRVGVMQLLATGRLLRRAYADRLNVSAAGDVAAYSTRYRRTLQSGLALLYSLLTADGLHAATLKESQSMAFCFDDCACPAADVHNKKFVSELSSRLKSHPAVAKLVRSSASVVYEMTDKHLSSDPYALKDALLTYVCHNARLPCSDLYSPADICVRTEHVTGLFAYIEWETRQHPKSANLKRVCLLRAYGLLKNIVVNMLRIMSEKRPKIVLYSGHDKTILYLATALGIVSDTTSSPHYASRFIIEVYRNNDSNTMSESGPMGSDYYFRAVYNGKDLTNRIHFCRVASPSGSPAPSESAAGKKPTQSSTLCPVESIIRFLHDDYFSSFNVTNLKDACVIHG</sequence>
<dbReference type="PROSITE" id="PS00616">
    <property type="entry name" value="HIS_ACID_PHOSPHAT_1"/>
    <property type="match status" value="1"/>
</dbReference>
<dbReference type="GO" id="GO:0005794">
    <property type="term" value="C:Golgi apparatus"/>
    <property type="evidence" value="ECO:0007669"/>
    <property type="project" value="TreeGrafter"/>
</dbReference>
<dbReference type="SUPFAM" id="SSF53254">
    <property type="entry name" value="Phosphoglycerate mutase-like"/>
    <property type="match status" value="1"/>
</dbReference>
<name>A0A482XBT6_LAOST</name>
<dbReference type="FunCoup" id="A0A482XBT6">
    <property type="interactions" value="79"/>
</dbReference>
<dbReference type="InterPro" id="IPR050645">
    <property type="entry name" value="Histidine_acid_phosphatase"/>
</dbReference>
<dbReference type="SMR" id="A0A482XBT6"/>
<dbReference type="InterPro" id="IPR029033">
    <property type="entry name" value="His_PPase_superfam"/>
</dbReference>
<evidence type="ECO:0000256" key="5">
    <source>
        <dbReference type="ARBA" id="ARBA00040357"/>
    </source>
</evidence>
<evidence type="ECO:0000313" key="10">
    <source>
        <dbReference type="Proteomes" id="UP000291343"/>
    </source>
</evidence>
<organism evidence="9 10">
    <name type="scientific">Laodelphax striatellus</name>
    <name type="common">Small brown planthopper</name>
    <name type="synonym">Delphax striatella</name>
    <dbReference type="NCBI Taxonomy" id="195883"/>
    <lineage>
        <taxon>Eukaryota</taxon>
        <taxon>Metazoa</taxon>
        <taxon>Ecdysozoa</taxon>
        <taxon>Arthropoda</taxon>
        <taxon>Hexapoda</taxon>
        <taxon>Insecta</taxon>
        <taxon>Pterygota</taxon>
        <taxon>Neoptera</taxon>
        <taxon>Paraneoptera</taxon>
        <taxon>Hemiptera</taxon>
        <taxon>Auchenorrhyncha</taxon>
        <taxon>Fulgoroidea</taxon>
        <taxon>Delphacidae</taxon>
        <taxon>Criomorphinae</taxon>
        <taxon>Laodelphax</taxon>
    </lineage>
</organism>
<gene>
    <name evidence="9" type="ORF">LSTR_LSTR001555</name>
</gene>
<dbReference type="PANTHER" id="PTHR11567:SF110">
    <property type="entry name" value="2-PHOSPHOXYLOSE PHOSPHATASE 1"/>
    <property type="match status" value="1"/>
</dbReference>
<evidence type="ECO:0000256" key="8">
    <source>
        <dbReference type="SAM" id="Phobius"/>
    </source>
</evidence>
<accession>A0A482XBT6</accession>
<dbReference type="GO" id="GO:0003993">
    <property type="term" value="F:acid phosphatase activity"/>
    <property type="evidence" value="ECO:0007669"/>
    <property type="project" value="UniProtKB-EC"/>
</dbReference>
<evidence type="ECO:0000256" key="3">
    <source>
        <dbReference type="ARBA" id="ARBA00022801"/>
    </source>
</evidence>
<feature type="region of interest" description="Disordered" evidence="7">
    <location>
        <begin position="461"/>
        <end position="480"/>
    </location>
</feature>
<evidence type="ECO:0000256" key="2">
    <source>
        <dbReference type="ARBA" id="ARBA00005375"/>
    </source>
</evidence>
<dbReference type="Gene3D" id="3.40.50.1240">
    <property type="entry name" value="Phosphoglycerate mutase-like"/>
    <property type="match status" value="1"/>
</dbReference>
<protein>
    <recommendedName>
        <fullName evidence="5">2-phosphoxylose phosphatase 1</fullName>
    </recommendedName>
    <alternativeName>
        <fullName evidence="6">Acid phosphatase-like protein 2</fullName>
    </alternativeName>
</protein>
<evidence type="ECO:0000256" key="4">
    <source>
        <dbReference type="ARBA" id="ARBA00036311"/>
    </source>
</evidence>
<feature type="transmembrane region" description="Helical" evidence="8">
    <location>
        <begin position="20"/>
        <end position="41"/>
    </location>
</feature>
<comment type="catalytic activity">
    <reaction evidence="4">
        <text>3-O-[beta-D-GlcA-(1-&gt;3)-beta-D-Gal-(1-&gt;3)-beta-D-Gal-(1-&gt;4)-beta-D-2-O-P-Xyl]-L-seryl-[protein] + H2O = 3-O-(beta-D-GlcA-(1-&gt;3)-beta-D-Gal-(1-&gt;3)-beta-D-Gal-(1-&gt;4)-beta-D-Xyl)-L-seryl-[protein] + phosphate</text>
        <dbReference type="Rhea" id="RHEA:56512"/>
        <dbReference type="Rhea" id="RHEA-COMP:12573"/>
        <dbReference type="Rhea" id="RHEA-COMP:14559"/>
        <dbReference type="ChEBI" id="CHEBI:15377"/>
        <dbReference type="ChEBI" id="CHEBI:43474"/>
        <dbReference type="ChEBI" id="CHEBI:132093"/>
        <dbReference type="ChEBI" id="CHEBI:140495"/>
    </reaction>
</comment>
<dbReference type="GO" id="GO:0006024">
    <property type="term" value="P:glycosaminoglycan biosynthetic process"/>
    <property type="evidence" value="ECO:0007669"/>
    <property type="project" value="TreeGrafter"/>
</dbReference>
<dbReference type="Proteomes" id="UP000291343">
    <property type="component" value="Unassembled WGS sequence"/>
</dbReference>